<evidence type="ECO:0000256" key="12">
    <source>
        <dbReference type="ARBA" id="ARBA00043691"/>
    </source>
</evidence>
<evidence type="ECO:0000256" key="11">
    <source>
        <dbReference type="ARBA" id="ARBA00043671"/>
    </source>
</evidence>
<dbReference type="GO" id="GO:0003993">
    <property type="term" value="F:acid phosphatase activity"/>
    <property type="evidence" value="ECO:0007669"/>
    <property type="project" value="TreeGrafter"/>
</dbReference>
<dbReference type="PROSITE" id="PS51257">
    <property type="entry name" value="PROKAR_LIPOPROTEIN"/>
    <property type="match status" value="1"/>
</dbReference>
<evidence type="ECO:0000256" key="9">
    <source>
        <dbReference type="ARBA" id="ARBA00031642"/>
    </source>
</evidence>
<dbReference type="RefSeq" id="WP_308955957.1">
    <property type="nucleotide sequence ID" value="NZ_JAVICY010000008.1"/>
</dbReference>
<comment type="catalytic activity">
    <reaction evidence="10">
        <text>1D-myo-inositol 1,2,5,6-tetrakisphosphate + H2O = 1D-myo-inositol 1,2,6-trisphosphate + phosphate</text>
        <dbReference type="Rhea" id="RHEA:77119"/>
        <dbReference type="ChEBI" id="CHEBI:15377"/>
        <dbReference type="ChEBI" id="CHEBI:43474"/>
        <dbReference type="ChEBI" id="CHEBI:195535"/>
        <dbReference type="ChEBI" id="CHEBI:195537"/>
        <dbReference type="EC" id="3.1.3.62"/>
    </reaction>
    <physiologicalReaction direction="left-to-right" evidence="10">
        <dbReference type="Rhea" id="RHEA:77120"/>
    </physiologicalReaction>
</comment>
<evidence type="ECO:0000256" key="5">
    <source>
        <dbReference type="ARBA" id="ARBA00018097"/>
    </source>
</evidence>
<comment type="catalytic activity">
    <reaction evidence="11">
        <text>1D-myo-inositol 1,2,4,5,6-pentakisphosphate + H2O = 1D-myo-inositol 1,2,5,6-tetrakisphosphate + phosphate</text>
        <dbReference type="Rhea" id="RHEA:77115"/>
        <dbReference type="ChEBI" id="CHEBI:15377"/>
        <dbReference type="ChEBI" id="CHEBI:43474"/>
        <dbReference type="ChEBI" id="CHEBI:57798"/>
        <dbReference type="ChEBI" id="CHEBI:195535"/>
        <dbReference type="EC" id="3.1.3.62"/>
    </reaction>
    <physiologicalReaction direction="left-to-right" evidence="11">
        <dbReference type="Rhea" id="RHEA:77116"/>
    </physiologicalReaction>
</comment>
<reference evidence="14" key="1">
    <citation type="submission" date="2023-08" db="EMBL/GenBank/DDBJ databases">
        <title>Emergence of clinically-relevant ST2 carbapenem-resistant Acinetobacter baumannii strains in hospital sewages in Zhejiang, East of China.</title>
        <authorList>
            <person name="Kaichao C."/>
            <person name="Zhang R."/>
        </authorList>
    </citation>
    <scope>NUCLEOTIDE SEQUENCE</scope>
    <source>
        <strain evidence="14">M-SY-60</strain>
    </source>
</reference>
<dbReference type="PANTHER" id="PTHR20963">
    <property type="entry name" value="MULTIPLE INOSITOL POLYPHOSPHATE PHOSPHATASE-RELATED"/>
    <property type="match status" value="1"/>
</dbReference>
<accession>A0AAW8JGN9</accession>
<dbReference type="GO" id="GO:0016020">
    <property type="term" value="C:membrane"/>
    <property type="evidence" value="ECO:0007669"/>
    <property type="project" value="UniProtKB-SubCell"/>
</dbReference>
<evidence type="ECO:0000256" key="3">
    <source>
        <dbReference type="ARBA" id="ARBA00012976"/>
    </source>
</evidence>
<evidence type="ECO:0000256" key="8">
    <source>
        <dbReference type="ARBA" id="ARBA00023136"/>
    </source>
</evidence>
<dbReference type="PANTHER" id="PTHR20963:SF8">
    <property type="entry name" value="MULTIPLE INOSITOL POLYPHOSPHATE PHOSPHATASE 1"/>
    <property type="match status" value="1"/>
</dbReference>
<dbReference type="EC" id="3.1.3.80" evidence="3"/>
<keyword evidence="8" id="KW-0472">Membrane</keyword>
<dbReference type="GO" id="GO:0034417">
    <property type="term" value="F:bisphosphoglycerate 3-phosphatase activity"/>
    <property type="evidence" value="ECO:0007669"/>
    <property type="project" value="UniProtKB-EC"/>
</dbReference>
<evidence type="ECO:0000256" key="1">
    <source>
        <dbReference type="ARBA" id="ARBA00004370"/>
    </source>
</evidence>
<organism evidence="14 15">
    <name type="scientific">Acinetobacter gerneri</name>
    <dbReference type="NCBI Taxonomy" id="202952"/>
    <lineage>
        <taxon>Bacteria</taxon>
        <taxon>Pseudomonadati</taxon>
        <taxon>Pseudomonadota</taxon>
        <taxon>Gammaproteobacteria</taxon>
        <taxon>Moraxellales</taxon>
        <taxon>Moraxellaceae</taxon>
        <taxon>Acinetobacter</taxon>
    </lineage>
</organism>
<name>A0AAW8JGN9_9GAMM</name>
<comment type="similarity">
    <text evidence="2">Belongs to the histidine acid phosphatase family. MINPP1 subfamily.</text>
</comment>
<dbReference type="InterPro" id="IPR029033">
    <property type="entry name" value="His_PPase_superfam"/>
</dbReference>
<evidence type="ECO:0000256" key="4">
    <source>
        <dbReference type="ARBA" id="ARBA00013040"/>
    </source>
</evidence>
<proteinExistence type="inferred from homology"/>
<dbReference type="Pfam" id="PF00328">
    <property type="entry name" value="His_Phos_2"/>
    <property type="match status" value="1"/>
</dbReference>
<comment type="caution">
    <text evidence="14">The sequence shown here is derived from an EMBL/GenBank/DDBJ whole genome shotgun (WGS) entry which is preliminary data.</text>
</comment>
<dbReference type="EMBL" id="JAVIDA010000010">
    <property type="protein sequence ID" value="MDQ9071624.1"/>
    <property type="molecule type" value="Genomic_DNA"/>
</dbReference>
<evidence type="ECO:0000256" key="7">
    <source>
        <dbReference type="ARBA" id="ARBA00022801"/>
    </source>
</evidence>
<gene>
    <name evidence="14" type="ORF">RFH51_09155</name>
</gene>
<dbReference type="SUPFAM" id="SSF53254">
    <property type="entry name" value="Phosphoglycerate mutase-like"/>
    <property type="match status" value="1"/>
</dbReference>
<dbReference type="AlphaFoldDB" id="A0AAW8JGN9"/>
<comment type="catalytic activity">
    <reaction evidence="12">
        <text>1D-myo-inositol hexakisphosphate + H2O = 1D-myo-inositol 1,2,4,5,6-pentakisphosphate + phosphate</text>
        <dbReference type="Rhea" id="RHEA:16989"/>
        <dbReference type="ChEBI" id="CHEBI:15377"/>
        <dbReference type="ChEBI" id="CHEBI:43474"/>
        <dbReference type="ChEBI" id="CHEBI:57798"/>
        <dbReference type="ChEBI" id="CHEBI:58130"/>
        <dbReference type="EC" id="3.1.3.62"/>
    </reaction>
    <physiologicalReaction direction="left-to-right" evidence="12">
        <dbReference type="Rhea" id="RHEA:16990"/>
    </physiologicalReaction>
</comment>
<evidence type="ECO:0000256" key="2">
    <source>
        <dbReference type="ARBA" id="ARBA00008422"/>
    </source>
</evidence>
<evidence type="ECO:0000256" key="10">
    <source>
        <dbReference type="ARBA" id="ARBA00043668"/>
    </source>
</evidence>
<comment type="subcellular location">
    <subcellularLocation>
        <location evidence="1">Membrane</location>
    </subcellularLocation>
</comment>
<keyword evidence="6" id="KW-0732">Signal</keyword>
<dbReference type="EC" id="3.1.3.62" evidence="4"/>
<evidence type="ECO:0000313" key="14">
    <source>
        <dbReference type="EMBL" id="MDQ9071624.1"/>
    </source>
</evidence>
<comment type="catalytic activity">
    <reaction evidence="13">
        <text>(2R)-2,3-bisphosphoglycerate + H2O = (2R)-2-phosphoglycerate + phosphate</text>
        <dbReference type="Rhea" id="RHEA:27381"/>
        <dbReference type="ChEBI" id="CHEBI:15377"/>
        <dbReference type="ChEBI" id="CHEBI:43474"/>
        <dbReference type="ChEBI" id="CHEBI:58248"/>
        <dbReference type="ChEBI" id="CHEBI:58289"/>
        <dbReference type="EC" id="3.1.3.80"/>
    </reaction>
    <physiologicalReaction direction="left-to-right" evidence="13">
        <dbReference type="Rhea" id="RHEA:27382"/>
    </physiologicalReaction>
</comment>
<keyword evidence="7" id="KW-0378">Hydrolase</keyword>
<protein>
    <recommendedName>
        <fullName evidence="5">Multiple inositol polyphosphate phosphatase 1</fullName>
        <ecNumber evidence="4">3.1.3.62</ecNumber>
        <ecNumber evidence="3">3.1.3.80</ecNumber>
    </recommendedName>
    <alternativeName>
        <fullName evidence="9">2,3-bisphosphoglycerate 3-phosphatase</fullName>
    </alternativeName>
</protein>
<dbReference type="Gene3D" id="3.40.50.1240">
    <property type="entry name" value="Phosphoglycerate mutase-like"/>
    <property type="match status" value="1"/>
</dbReference>
<sequence length="531" mass="58855">MSIQKLLFSCVLGSTTLLIGCNDSTDSASIVHPSTPEVDSSLYFQTKTPYAPQQKLSSYEVAPTGYSPVFTELVARHGSRGLSSIKYDLALYNLWQKAKAENALTSLGEQLGPDLEAMMKANILLGYGVDGIRQFGYGNESAVGIKEHRGIADRLLQRLPTLFNETSNKGQTVQVLSSGVDRAVDSAKFFTDELLKQQPNLKNAVLPVSYQSLSSSSVPSIADGGVNRFLLYFHSLTSADDLKNAQTELQKQVYNASLNYQDFEENNTNLKEKLAELNSATKAQTIANQVLEPLFKAEFIKKIGQENYVFSNSGSFSVTAPNGETLTEKGKGKNSIASAVDAAAYLYELYSISGGLKEELGTTDFKKYMPLEAAKFYAEYNDASDFYSKGPSFEGGKSYTTDMAQGLKQDLFSQIDAVINKTQKNAAVLRFSHAEIIIPLATSLELKGMMKSLALNQTYNYDLSSWRGEVISPMAANLQWDVYQNNQGQTLVKMLYNEKESAFKTECDYARYKTNSFYYDYLKLKQCYNIQ</sequence>
<dbReference type="InterPro" id="IPR000560">
    <property type="entry name" value="His_Pase_clade-2"/>
</dbReference>
<evidence type="ECO:0000313" key="15">
    <source>
        <dbReference type="Proteomes" id="UP001243195"/>
    </source>
</evidence>
<evidence type="ECO:0000256" key="6">
    <source>
        <dbReference type="ARBA" id="ARBA00022729"/>
    </source>
</evidence>
<evidence type="ECO:0000256" key="13">
    <source>
        <dbReference type="ARBA" id="ARBA00043832"/>
    </source>
</evidence>
<dbReference type="Proteomes" id="UP001243195">
    <property type="component" value="Unassembled WGS sequence"/>
</dbReference>